<evidence type="ECO:0000259" key="16">
    <source>
        <dbReference type="Pfam" id="PF08240"/>
    </source>
</evidence>
<dbReference type="GO" id="GO:0008270">
    <property type="term" value="F:zinc ion binding"/>
    <property type="evidence" value="ECO:0007669"/>
    <property type="project" value="InterPro"/>
</dbReference>
<dbReference type="SUPFAM" id="SSF50129">
    <property type="entry name" value="GroES-like"/>
    <property type="match status" value="1"/>
</dbReference>
<dbReference type="FunFam" id="3.40.50.720:FF:000022">
    <property type="entry name" value="Cinnamyl alcohol dehydrogenase"/>
    <property type="match status" value="1"/>
</dbReference>
<dbReference type="GO" id="GO:0045551">
    <property type="term" value="F:cinnamyl-alcohol dehydrogenase activity"/>
    <property type="evidence" value="ECO:0007669"/>
    <property type="project" value="UniProtKB-EC"/>
</dbReference>
<feature type="domain" description="Alcohol dehydrogenase-like N-terminal" evidence="16">
    <location>
        <begin position="13"/>
        <end position="131"/>
    </location>
</feature>
<dbReference type="CDD" id="cd05283">
    <property type="entry name" value="CAD1"/>
    <property type="match status" value="1"/>
</dbReference>
<dbReference type="STRING" id="4615.A0A199UMR9"/>
<keyword evidence="5" id="KW-0479">Metal-binding</keyword>
<evidence type="ECO:0000313" key="17">
    <source>
        <dbReference type="EMBL" id="OAY66142.1"/>
    </source>
</evidence>
<evidence type="ECO:0000313" key="18">
    <source>
        <dbReference type="Proteomes" id="UP000092600"/>
    </source>
</evidence>
<evidence type="ECO:0000256" key="10">
    <source>
        <dbReference type="ARBA" id="ARBA00047329"/>
    </source>
</evidence>
<evidence type="ECO:0000256" key="1">
    <source>
        <dbReference type="ARBA" id="ARBA00001947"/>
    </source>
</evidence>
<feature type="domain" description="D-isomer specific 2-hydroxyacid dehydrogenase NAD-binding" evidence="15">
    <location>
        <begin position="152"/>
        <end position="203"/>
    </location>
</feature>
<dbReference type="PROSITE" id="PS00059">
    <property type="entry name" value="ADH_ZINC"/>
    <property type="match status" value="1"/>
</dbReference>
<dbReference type="Pfam" id="PF02826">
    <property type="entry name" value="2-Hacid_dh_C"/>
    <property type="match status" value="1"/>
</dbReference>
<comment type="catalytic activity">
    <reaction evidence="11">
        <text>(E)-sinapyl alcohol + NADP(+) = (E)-sinapaldehyde + NADPH + H(+)</text>
        <dbReference type="Rhea" id="RHEA:45704"/>
        <dbReference type="ChEBI" id="CHEBI:15378"/>
        <dbReference type="ChEBI" id="CHEBI:27949"/>
        <dbReference type="ChEBI" id="CHEBI:57783"/>
        <dbReference type="ChEBI" id="CHEBI:58349"/>
        <dbReference type="ChEBI" id="CHEBI:64557"/>
        <dbReference type="EC" id="1.1.1.195"/>
    </reaction>
    <physiologicalReaction direction="right-to-left" evidence="11">
        <dbReference type="Rhea" id="RHEA:45706"/>
    </physiologicalReaction>
</comment>
<dbReference type="EC" id="1.1.1.195" evidence="4"/>
<dbReference type="InterPro" id="IPR036291">
    <property type="entry name" value="NAD(P)-bd_dom_sf"/>
</dbReference>
<name>A0A199UMR9_ANACO</name>
<organism evidence="17 18">
    <name type="scientific">Ananas comosus</name>
    <name type="common">Pineapple</name>
    <name type="synonym">Ananas ananas</name>
    <dbReference type="NCBI Taxonomy" id="4615"/>
    <lineage>
        <taxon>Eukaryota</taxon>
        <taxon>Viridiplantae</taxon>
        <taxon>Streptophyta</taxon>
        <taxon>Embryophyta</taxon>
        <taxon>Tracheophyta</taxon>
        <taxon>Spermatophyta</taxon>
        <taxon>Magnoliopsida</taxon>
        <taxon>Liliopsida</taxon>
        <taxon>Poales</taxon>
        <taxon>Bromeliaceae</taxon>
        <taxon>Bromelioideae</taxon>
        <taxon>Ananas</taxon>
    </lineage>
</organism>
<dbReference type="AlphaFoldDB" id="A0A199UMR9"/>
<dbReference type="GO" id="GO:0009809">
    <property type="term" value="P:lignin biosynthetic process"/>
    <property type="evidence" value="ECO:0007669"/>
    <property type="project" value="UniProtKB-KW"/>
</dbReference>
<gene>
    <name evidence="17" type="ORF">ACMD2_05862</name>
</gene>
<dbReference type="PANTHER" id="PTHR42683">
    <property type="entry name" value="ALDEHYDE REDUCTASE"/>
    <property type="match status" value="1"/>
</dbReference>
<evidence type="ECO:0000256" key="7">
    <source>
        <dbReference type="ARBA" id="ARBA00022833"/>
    </source>
</evidence>
<evidence type="ECO:0000256" key="14">
    <source>
        <dbReference type="ARBA" id="ARBA00049332"/>
    </source>
</evidence>
<dbReference type="InterPro" id="IPR002328">
    <property type="entry name" value="ADH_Zn_CS"/>
</dbReference>
<dbReference type="GO" id="GO:0051287">
    <property type="term" value="F:NAD binding"/>
    <property type="evidence" value="ECO:0007669"/>
    <property type="project" value="InterPro"/>
</dbReference>
<dbReference type="InterPro" id="IPR006140">
    <property type="entry name" value="D-isomer_DH_NAD-bd"/>
</dbReference>
<comment type="cofactor">
    <cofactor evidence="1">
        <name>Zn(2+)</name>
        <dbReference type="ChEBI" id="CHEBI:29105"/>
    </cofactor>
</comment>
<evidence type="ECO:0000256" key="5">
    <source>
        <dbReference type="ARBA" id="ARBA00022723"/>
    </source>
</evidence>
<evidence type="ECO:0000256" key="13">
    <source>
        <dbReference type="ARBA" id="ARBA00049311"/>
    </source>
</evidence>
<comment type="catalytic activity">
    <reaction evidence="14">
        <text>(E)-cinnamyl alcohol + NADP(+) = (E)-cinnamaldehyde + NADPH + H(+)</text>
        <dbReference type="Rhea" id="RHEA:10392"/>
        <dbReference type="ChEBI" id="CHEBI:15378"/>
        <dbReference type="ChEBI" id="CHEBI:16731"/>
        <dbReference type="ChEBI" id="CHEBI:33227"/>
        <dbReference type="ChEBI" id="CHEBI:57783"/>
        <dbReference type="ChEBI" id="CHEBI:58349"/>
        <dbReference type="EC" id="1.1.1.195"/>
    </reaction>
    <physiologicalReaction direction="right-to-left" evidence="14">
        <dbReference type="Rhea" id="RHEA:10394"/>
    </physiologicalReaction>
</comment>
<sequence length="330" mass="35559">MFGDGLVRAMPGGEDDVTIKILYCGICHTDLHIIKNDWGNAAYPVVPGHEIVGIVTGVGSNVDKFKVGEKVGVGYMVDSCLSCDSCEQDYENYCDKVVNTSNGIFSDGTKTYGGFSDAIVVKEHFVVHIPESLPLDKTAPLLCAGVTVYSPMKYFGLNESGKHLGVVGLGGLGHLAVKFGKAFGMKVTVISGSPSKEKEAIEHLGADSFLVSRNPEQMQTLLGCEKHHGWYHRYRLCLPPNFALDLPAEGSEFANSDRYKSLLGGKMVAGSCIGGMKDTQEMIEFAGKHNITAEAEVVGMEYVNTAMDRLAAGDVRYRFVIDVANTLVAT</sequence>
<dbReference type="Gene3D" id="3.40.50.720">
    <property type="entry name" value="NAD(P)-binding Rossmann-like Domain"/>
    <property type="match status" value="1"/>
</dbReference>
<comment type="catalytic activity">
    <reaction evidence="12">
        <text>(E)-caffeyl alcohol + NADP(+) = (E)-caffeyl aldehyde + NADPH + H(+)</text>
        <dbReference type="Rhea" id="RHEA:45728"/>
        <dbReference type="ChEBI" id="CHEBI:15378"/>
        <dbReference type="ChEBI" id="CHEBI:28323"/>
        <dbReference type="ChEBI" id="CHEBI:31334"/>
        <dbReference type="ChEBI" id="CHEBI:57783"/>
        <dbReference type="ChEBI" id="CHEBI:58349"/>
    </reaction>
    <physiologicalReaction direction="right-to-left" evidence="12">
        <dbReference type="Rhea" id="RHEA:45730"/>
    </physiologicalReaction>
</comment>
<dbReference type="SUPFAM" id="SSF51735">
    <property type="entry name" value="NAD(P)-binding Rossmann-fold domains"/>
    <property type="match status" value="1"/>
</dbReference>
<reference evidence="17 18" key="1">
    <citation type="journal article" date="2016" name="DNA Res.">
        <title>The draft genome of MD-2 pineapple using hybrid error correction of long reads.</title>
        <authorList>
            <person name="Redwan R.M."/>
            <person name="Saidin A."/>
            <person name="Kumar S.V."/>
        </authorList>
    </citation>
    <scope>NUCLEOTIDE SEQUENCE [LARGE SCALE GENOMIC DNA]</scope>
    <source>
        <strain evidence="18">cv. MD2</strain>
        <tissue evidence="17">Leaf</tissue>
    </source>
</reference>
<evidence type="ECO:0000256" key="4">
    <source>
        <dbReference type="ARBA" id="ARBA00013171"/>
    </source>
</evidence>
<dbReference type="Gene3D" id="3.90.180.10">
    <property type="entry name" value="Medium-chain alcohol dehydrogenases, catalytic domain"/>
    <property type="match status" value="1"/>
</dbReference>
<keyword evidence="6" id="KW-0438">Lignin biosynthesis</keyword>
<evidence type="ECO:0000256" key="3">
    <source>
        <dbReference type="ARBA" id="ARBA00011738"/>
    </source>
</evidence>
<evidence type="ECO:0000256" key="11">
    <source>
        <dbReference type="ARBA" id="ARBA00048379"/>
    </source>
</evidence>
<comment type="pathway">
    <text evidence="2">Aromatic compound metabolism; phenylpropanoid biosynthesis.</text>
</comment>
<evidence type="ECO:0000259" key="15">
    <source>
        <dbReference type="Pfam" id="PF02826"/>
    </source>
</evidence>
<evidence type="ECO:0000256" key="9">
    <source>
        <dbReference type="ARBA" id="ARBA00023002"/>
    </source>
</evidence>
<proteinExistence type="predicted"/>
<dbReference type="InterPro" id="IPR011032">
    <property type="entry name" value="GroES-like_sf"/>
</dbReference>
<dbReference type="InterPro" id="IPR047109">
    <property type="entry name" value="CAD-like"/>
</dbReference>
<dbReference type="InterPro" id="IPR013154">
    <property type="entry name" value="ADH-like_N"/>
</dbReference>
<dbReference type="Pfam" id="PF08240">
    <property type="entry name" value="ADH_N"/>
    <property type="match status" value="1"/>
</dbReference>
<dbReference type="Proteomes" id="UP000092600">
    <property type="component" value="Unassembled WGS sequence"/>
</dbReference>
<dbReference type="EMBL" id="LSRQ01006443">
    <property type="protein sequence ID" value="OAY66142.1"/>
    <property type="molecule type" value="Genomic_DNA"/>
</dbReference>
<evidence type="ECO:0000256" key="6">
    <source>
        <dbReference type="ARBA" id="ARBA00022733"/>
    </source>
</evidence>
<comment type="catalytic activity">
    <reaction evidence="13">
        <text>(E)-coniferol + NADP(+) = (E)-coniferaldehyde + NADPH + H(+)</text>
        <dbReference type="Rhea" id="RHEA:22444"/>
        <dbReference type="ChEBI" id="CHEBI:15378"/>
        <dbReference type="ChEBI" id="CHEBI:16547"/>
        <dbReference type="ChEBI" id="CHEBI:17745"/>
        <dbReference type="ChEBI" id="CHEBI:57783"/>
        <dbReference type="ChEBI" id="CHEBI:58349"/>
        <dbReference type="EC" id="1.1.1.195"/>
    </reaction>
    <physiologicalReaction direction="right-to-left" evidence="13">
        <dbReference type="Rhea" id="RHEA:22446"/>
    </physiologicalReaction>
</comment>
<keyword evidence="8" id="KW-0521">NADP</keyword>
<accession>A0A199UMR9</accession>
<protein>
    <recommendedName>
        <fullName evidence="4">cinnamyl-alcohol dehydrogenase</fullName>
        <ecNumber evidence="4">1.1.1.195</ecNumber>
    </recommendedName>
</protein>
<comment type="caution">
    <text evidence="17">The sequence shown here is derived from an EMBL/GenBank/DDBJ whole genome shotgun (WGS) entry which is preliminary data.</text>
</comment>
<keyword evidence="9" id="KW-0560">Oxidoreductase</keyword>
<evidence type="ECO:0000256" key="12">
    <source>
        <dbReference type="ARBA" id="ARBA00049226"/>
    </source>
</evidence>
<evidence type="ECO:0000256" key="2">
    <source>
        <dbReference type="ARBA" id="ARBA00004928"/>
    </source>
</evidence>
<comment type="subunit">
    <text evidence="3">Homodimer.</text>
</comment>
<keyword evidence="7" id="KW-0862">Zinc</keyword>
<comment type="catalytic activity">
    <reaction evidence="10">
        <text>(E)-4-coumaroyl alcohol + NADP(+) = (E)-4-coumaraldehyde + NADPH + H(+)</text>
        <dbReference type="Rhea" id="RHEA:45724"/>
        <dbReference type="ChEBI" id="CHEBI:15378"/>
        <dbReference type="ChEBI" id="CHEBI:28353"/>
        <dbReference type="ChEBI" id="CHEBI:57783"/>
        <dbReference type="ChEBI" id="CHEBI:58349"/>
        <dbReference type="ChEBI" id="CHEBI:64555"/>
        <dbReference type="EC" id="1.1.1.195"/>
    </reaction>
    <physiologicalReaction direction="right-to-left" evidence="10">
        <dbReference type="Rhea" id="RHEA:45726"/>
    </physiologicalReaction>
</comment>
<evidence type="ECO:0000256" key="8">
    <source>
        <dbReference type="ARBA" id="ARBA00022857"/>
    </source>
</evidence>